<dbReference type="Gene3D" id="1.10.630.10">
    <property type="entry name" value="Cytochrome P450"/>
    <property type="match status" value="1"/>
</dbReference>
<dbReference type="PRINTS" id="PR01239">
    <property type="entry name" value="EP450IICYP52"/>
</dbReference>
<dbReference type="SUPFAM" id="SSF48264">
    <property type="entry name" value="Cytochrome P450"/>
    <property type="match status" value="1"/>
</dbReference>
<keyword evidence="9" id="KW-0812">Transmembrane</keyword>
<dbReference type="InterPro" id="IPR036396">
    <property type="entry name" value="Cyt_P450_sf"/>
</dbReference>
<evidence type="ECO:0000256" key="1">
    <source>
        <dbReference type="ARBA" id="ARBA00001971"/>
    </source>
</evidence>
<keyword evidence="6" id="KW-0408">Iron</keyword>
<feature type="transmembrane region" description="Helical" evidence="9">
    <location>
        <begin position="6"/>
        <end position="28"/>
    </location>
</feature>
<keyword evidence="9" id="KW-0472">Membrane</keyword>
<dbReference type="Pfam" id="PF00067">
    <property type="entry name" value="p450"/>
    <property type="match status" value="1"/>
</dbReference>
<evidence type="ECO:0008006" key="12">
    <source>
        <dbReference type="Google" id="ProtNLM"/>
    </source>
</evidence>
<keyword evidence="7" id="KW-0503">Monooxygenase</keyword>
<evidence type="ECO:0000256" key="6">
    <source>
        <dbReference type="ARBA" id="ARBA00023004"/>
    </source>
</evidence>
<keyword evidence="5" id="KW-0560">Oxidoreductase</keyword>
<dbReference type="PRINTS" id="PR00464">
    <property type="entry name" value="EP450II"/>
</dbReference>
<gene>
    <name evidence="10" type="ORF">ABVK25_010260</name>
</gene>
<accession>A0ABR4AVE8</accession>
<evidence type="ECO:0000256" key="7">
    <source>
        <dbReference type="ARBA" id="ARBA00023033"/>
    </source>
</evidence>
<evidence type="ECO:0000256" key="8">
    <source>
        <dbReference type="SAM" id="MobiDB-lite"/>
    </source>
</evidence>
<feature type="region of interest" description="Disordered" evidence="8">
    <location>
        <begin position="267"/>
        <end position="286"/>
    </location>
</feature>
<organism evidence="10 11">
    <name type="scientific">Lepraria finkii</name>
    <dbReference type="NCBI Taxonomy" id="1340010"/>
    <lineage>
        <taxon>Eukaryota</taxon>
        <taxon>Fungi</taxon>
        <taxon>Dikarya</taxon>
        <taxon>Ascomycota</taxon>
        <taxon>Pezizomycotina</taxon>
        <taxon>Lecanoromycetes</taxon>
        <taxon>OSLEUM clade</taxon>
        <taxon>Lecanoromycetidae</taxon>
        <taxon>Lecanorales</taxon>
        <taxon>Lecanorineae</taxon>
        <taxon>Stereocaulaceae</taxon>
        <taxon>Lepraria</taxon>
    </lineage>
</organism>
<keyword evidence="3" id="KW-0349">Heme</keyword>
<evidence type="ECO:0000256" key="3">
    <source>
        <dbReference type="ARBA" id="ARBA00022617"/>
    </source>
</evidence>
<protein>
    <recommendedName>
        <fullName evidence="12">Cytochrome P450 alkane hydroxylase</fullName>
    </recommendedName>
</protein>
<sequence>MQYAIQILLSSLSPLAFYLLYRSINLYVIRRRLIRFHQCLPPAIYPLNPFLFGLDFLLDSLRAAKSKTYLQRIQHLYHNYGNTFTLQSSPFSPPTINTIEPANIKTILTTNFGDYTAGESRRKSFTPLLGRSIFLSDGVEWAQSRALLRPSFARSQIADMPHLEMHVRNLIYAIRVDGETVIDLAELFLRFAADVITDLMFGKSILSLSHPESFDAKFMTAFQRAQDGGEARFRMGIFADWVPGQGRFWESVKWVHEFMDKHVDDAMRSREEAKQQASYSSNNNDSEGPKGRYIFLQEIAKISDDRKLLRDELLTILFAGRDSTAATLTNLVFELSRRPDVWQRLRQEVTQKLQGVPPSFSQLKEIEYLHDCVNETLRLYPVIPVNSRVAKRPTILPVGGGPDGKSPVFVPKGSVVAYHVHAMQRSSDLWGEDAAEFNPDRWASEEKSSVGSV</sequence>
<evidence type="ECO:0000256" key="5">
    <source>
        <dbReference type="ARBA" id="ARBA00023002"/>
    </source>
</evidence>
<comment type="similarity">
    <text evidence="2">Belongs to the cytochrome P450 family.</text>
</comment>
<dbReference type="InterPro" id="IPR001128">
    <property type="entry name" value="Cyt_P450"/>
</dbReference>
<keyword evidence="4" id="KW-0479">Metal-binding</keyword>
<evidence type="ECO:0000313" key="10">
    <source>
        <dbReference type="EMBL" id="KAL2049465.1"/>
    </source>
</evidence>
<evidence type="ECO:0000256" key="2">
    <source>
        <dbReference type="ARBA" id="ARBA00010617"/>
    </source>
</evidence>
<dbReference type="InterPro" id="IPR047146">
    <property type="entry name" value="Cyt_P450_E_CYP52_fungi"/>
</dbReference>
<evidence type="ECO:0000256" key="4">
    <source>
        <dbReference type="ARBA" id="ARBA00022723"/>
    </source>
</evidence>
<reference evidence="10 11" key="1">
    <citation type="submission" date="2024-09" db="EMBL/GenBank/DDBJ databases">
        <title>Rethinking Asexuality: The Enigmatic Case of Functional Sexual Genes in Lepraria (Stereocaulaceae).</title>
        <authorList>
            <person name="Doellman M."/>
            <person name="Sun Y."/>
            <person name="Barcenas-Pena A."/>
            <person name="Lumbsch H.T."/>
            <person name="Grewe F."/>
        </authorList>
    </citation>
    <scope>NUCLEOTIDE SEQUENCE [LARGE SCALE GENOMIC DNA]</scope>
    <source>
        <strain evidence="10 11">Grewe 0041</strain>
    </source>
</reference>
<dbReference type="CDD" id="cd11063">
    <property type="entry name" value="CYP52"/>
    <property type="match status" value="1"/>
</dbReference>
<dbReference type="InterPro" id="IPR002974">
    <property type="entry name" value="Cyt_P450_E_CYP52_ascomycetes"/>
</dbReference>
<evidence type="ECO:0000256" key="9">
    <source>
        <dbReference type="SAM" id="Phobius"/>
    </source>
</evidence>
<proteinExistence type="inferred from homology"/>
<dbReference type="EMBL" id="JBHFEH010000063">
    <property type="protein sequence ID" value="KAL2049465.1"/>
    <property type="molecule type" value="Genomic_DNA"/>
</dbReference>
<dbReference type="PANTHER" id="PTHR24287">
    <property type="entry name" value="P450, PUTATIVE (EUROFUNG)-RELATED"/>
    <property type="match status" value="1"/>
</dbReference>
<comment type="cofactor">
    <cofactor evidence="1">
        <name>heme</name>
        <dbReference type="ChEBI" id="CHEBI:30413"/>
    </cofactor>
</comment>
<name>A0ABR4AVE8_9LECA</name>
<keyword evidence="9" id="KW-1133">Transmembrane helix</keyword>
<comment type="caution">
    <text evidence="10">The sequence shown here is derived from an EMBL/GenBank/DDBJ whole genome shotgun (WGS) entry which is preliminary data.</text>
</comment>
<dbReference type="Proteomes" id="UP001590951">
    <property type="component" value="Unassembled WGS sequence"/>
</dbReference>
<evidence type="ECO:0000313" key="11">
    <source>
        <dbReference type="Proteomes" id="UP001590951"/>
    </source>
</evidence>
<dbReference type="InterPro" id="IPR002402">
    <property type="entry name" value="Cyt_P450_E_grp-II"/>
</dbReference>
<feature type="compositionally biased region" description="Polar residues" evidence="8">
    <location>
        <begin position="275"/>
        <end position="286"/>
    </location>
</feature>
<keyword evidence="11" id="KW-1185">Reference proteome</keyword>
<dbReference type="PANTHER" id="PTHR24287:SF17">
    <property type="entry name" value="P450, PUTATIVE (EUROFUNG)-RELATED"/>
    <property type="match status" value="1"/>
</dbReference>